<dbReference type="EC" id="2.7.7.9" evidence="2 8"/>
<dbReference type="EMBL" id="SHBF01000013">
    <property type="protein sequence ID" value="RZO27650.1"/>
    <property type="molecule type" value="Genomic_DNA"/>
</dbReference>
<evidence type="ECO:0000256" key="3">
    <source>
        <dbReference type="ARBA" id="ARBA00019048"/>
    </source>
</evidence>
<dbReference type="InterPro" id="IPR029044">
    <property type="entry name" value="Nucleotide-diphossugar_trans"/>
</dbReference>
<dbReference type="AlphaFoldDB" id="A0A520N2E5"/>
<dbReference type="NCBIfam" id="TIGR01099">
    <property type="entry name" value="galU"/>
    <property type="match status" value="1"/>
</dbReference>
<evidence type="ECO:0000256" key="4">
    <source>
        <dbReference type="ARBA" id="ARBA00022679"/>
    </source>
</evidence>
<dbReference type="SUPFAM" id="SSF53448">
    <property type="entry name" value="Nucleotide-diphospho-sugar transferases"/>
    <property type="match status" value="1"/>
</dbReference>
<evidence type="ECO:0000256" key="6">
    <source>
        <dbReference type="ARBA" id="ARBA00037294"/>
    </source>
</evidence>
<keyword evidence="4 8" id="KW-0808">Transferase</keyword>
<dbReference type="InterPro" id="IPR005835">
    <property type="entry name" value="NTP_transferase_dom"/>
</dbReference>
<evidence type="ECO:0000256" key="8">
    <source>
        <dbReference type="RuleBase" id="RU361259"/>
    </source>
</evidence>
<dbReference type="CDD" id="cd02541">
    <property type="entry name" value="UGPase_prokaryotic"/>
    <property type="match status" value="1"/>
</dbReference>
<dbReference type="Proteomes" id="UP000318710">
    <property type="component" value="Unassembled WGS sequence"/>
</dbReference>
<comment type="catalytic activity">
    <reaction evidence="7 8">
        <text>alpha-D-glucose 1-phosphate + UTP + H(+) = UDP-alpha-D-glucose + diphosphate</text>
        <dbReference type="Rhea" id="RHEA:19889"/>
        <dbReference type="ChEBI" id="CHEBI:15378"/>
        <dbReference type="ChEBI" id="CHEBI:33019"/>
        <dbReference type="ChEBI" id="CHEBI:46398"/>
        <dbReference type="ChEBI" id="CHEBI:58601"/>
        <dbReference type="ChEBI" id="CHEBI:58885"/>
        <dbReference type="EC" id="2.7.7.9"/>
    </reaction>
</comment>
<sequence length="286" mass="32037">MIKKAVLPVAGFGTRFLPASKATPKEMLPIIDKPLVQYAVEEAIDSGINEIIFITSPEKHSIKKHFKTNKDLELRLQNSSKEEMIEKLNPKKFSKVKFYYINQYEQNGLGHAVLQAESVIGNNSFAVMLPDDLFLSKKSCLDQLIDIFVEKKSSVIAVNKIDKNNIHKYGVIKPGEQNQGSIKIDNIVEKPAAEDAPSDMAVCGRYILNPAIFKHLKLTKSDKSGEIQLTDAIRSLLKDEDIYATIYNGEKFDCGSKEGFVHATISLALRDESINKKIKKIIQDIV</sequence>
<accession>A0A520N2E5</accession>
<comment type="similarity">
    <text evidence="1 8">Belongs to the UDPGP type 2 family.</text>
</comment>
<dbReference type="Gene3D" id="3.90.550.10">
    <property type="entry name" value="Spore Coat Polysaccharide Biosynthesis Protein SpsA, Chain A"/>
    <property type="match status" value="1"/>
</dbReference>
<comment type="function">
    <text evidence="6">May play a role in stationary phase survival.</text>
</comment>
<evidence type="ECO:0000259" key="9">
    <source>
        <dbReference type="Pfam" id="PF00483"/>
    </source>
</evidence>
<evidence type="ECO:0000256" key="1">
    <source>
        <dbReference type="ARBA" id="ARBA00006890"/>
    </source>
</evidence>
<dbReference type="InterPro" id="IPR005771">
    <property type="entry name" value="GalU_uridylyltTrfase_bac/arc"/>
</dbReference>
<reference evidence="10 11" key="1">
    <citation type="submission" date="2019-02" db="EMBL/GenBank/DDBJ databases">
        <title>Prokaryotic population dynamics and viral predation in marine succession experiment using metagenomics: the confinement effect.</title>
        <authorList>
            <person name="Haro-Moreno J.M."/>
            <person name="Rodriguez-Valera F."/>
            <person name="Lopez-Perez M."/>
        </authorList>
    </citation>
    <scope>NUCLEOTIDE SEQUENCE [LARGE SCALE GENOMIC DNA]</scope>
    <source>
        <strain evidence="10">MED-G160</strain>
    </source>
</reference>
<dbReference type="PANTHER" id="PTHR43197:SF1">
    <property type="entry name" value="UTP--GLUCOSE-1-PHOSPHATE URIDYLYLTRANSFERASE"/>
    <property type="match status" value="1"/>
</dbReference>
<keyword evidence="5 8" id="KW-0548">Nucleotidyltransferase</keyword>
<feature type="domain" description="Nucleotidyl transferase" evidence="9">
    <location>
        <begin position="5"/>
        <end position="264"/>
    </location>
</feature>
<proteinExistence type="inferred from homology"/>
<evidence type="ECO:0000256" key="7">
    <source>
        <dbReference type="ARBA" id="ARBA00048128"/>
    </source>
</evidence>
<name>A0A520N2E5_9GAMM</name>
<evidence type="ECO:0000313" key="11">
    <source>
        <dbReference type="Proteomes" id="UP000318710"/>
    </source>
</evidence>
<dbReference type="GO" id="GO:0006011">
    <property type="term" value="P:UDP-alpha-D-glucose metabolic process"/>
    <property type="evidence" value="ECO:0007669"/>
    <property type="project" value="InterPro"/>
</dbReference>
<organism evidence="10 11">
    <name type="scientific">SAR86 cluster bacterium</name>
    <dbReference type="NCBI Taxonomy" id="2030880"/>
    <lineage>
        <taxon>Bacteria</taxon>
        <taxon>Pseudomonadati</taxon>
        <taxon>Pseudomonadota</taxon>
        <taxon>Gammaproteobacteria</taxon>
        <taxon>SAR86 cluster</taxon>
    </lineage>
</organism>
<evidence type="ECO:0000313" key="10">
    <source>
        <dbReference type="EMBL" id="RZO27650.1"/>
    </source>
</evidence>
<comment type="caution">
    <text evidence="10">The sequence shown here is derived from an EMBL/GenBank/DDBJ whole genome shotgun (WGS) entry which is preliminary data.</text>
</comment>
<dbReference type="Pfam" id="PF00483">
    <property type="entry name" value="NTP_transferase"/>
    <property type="match status" value="1"/>
</dbReference>
<evidence type="ECO:0000256" key="2">
    <source>
        <dbReference type="ARBA" id="ARBA00012415"/>
    </source>
</evidence>
<evidence type="ECO:0000256" key="5">
    <source>
        <dbReference type="ARBA" id="ARBA00022695"/>
    </source>
</evidence>
<gene>
    <name evidence="10" type="primary">galU</name>
    <name evidence="10" type="ORF">EVA93_02850</name>
</gene>
<dbReference type="PANTHER" id="PTHR43197">
    <property type="entry name" value="UTP--GLUCOSE-1-PHOSPHATE URIDYLYLTRANSFERASE"/>
    <property type="match status" value="1"/>
</dbReference>
<protein>
    <recommendedName>
        <fullName evidence="3 8">UTP--glucose-1-phosphate uridylyltransferase</fullName>
        <ecNumber evidence="2 8">2.7.7.9</ecNumber>
    </recommendedName>
    <alternativeName>
        <fullName evidence="8">UDP-glucose pyrophosphorylase</fullName>
    </alternativeName>
</protein>
<dbReference type="GO" id="GO:0003983">
    <property type="term" value="F:UTP:glucose-1-phosphate uridylyltransferase activity"/>
    <property type="evidence" value="ECO:0007669"/>
    <property type="project" value="UniProtKB-EC"/>
</dbReference>